<dbReference type="AlphaFoldDB" id="A0A195B3L2"/>
<protein>
    <submittedName>
        <fullName evidence="1">Uncharacterized protein</fullName>
    </submittedName>
</protein>
<reference evidence="1 2" key="1">
    <citation type="submission" date="2015-09" db="EMBL/GenBank/DDBJ databases">
        <title>Atta colombica WGS genome.</title>
        <authorList>
            <person name="Nygaard S."/>
            <person name="Hu H."/>
            <person name="Boomsma J."/>
            <person name="Zhang G."/>
        </authorList>
    </citation>
    <scope>NUCLEOTIDE SEQUENCE [LARGE SCALE GENOMIC DNA]</scope>
    <source>
        <strain evidence="1">Treedump-2</strain>
        <tissue evidence="1">Whole body</tissue>
    </source>
</reference>
<dbReference type="Proteomes" id="UP000078540">
    <property type="component" value="Unassembled WGS sequence"/>
</dbReference>
<evidence type="ECO:0000313" key="2">
    <source>
        <dbReference type="Proteomes" id="UP000078540"/>
    </source>
</evidence>
<dbReference type="EMBL" id="KQ976641">
    <property type="protein sequence ID" value="KYM78784.1"/>
    <property type="molecule type" value="Genomic_DNA"/>
</dbReference>
<accession>A0A195B3L2</accession>
<evidence type="ECO:0000313" key="1">
    <source>
        <dbReference type="EMBL" id="KYM78784.1"/>
    </source>
</evidence>
<proteinExistence type="predicted"/>
<gene>
    <name evidence="1" type="ORF">ALC53_10838</name>
</gene>
<sequence length="86" mass="9522">MPPKQRGAGALCGSVFRTPTGHSFVPPVIGIGQCPFYPRRGANLMSLYEMAKMHNDASSTLTNQENTYFQSFLLPHVNARVVLREI</sequence>
<keyword evidence="2" id="KW-1185">Reference proteome</keyword>
<organism evidence="1 2">
    <name type="scientific">Atta colombica</name>
    <dbReference type="NCBI Taxonomy" id="520822"/>
    <lineage>
        <taxon>Eukaryota</taxon>
        <taxon>Metazoa</taxon>
        <taxon>Ecdysozoa</taxon>
        <taxon>Arthropoda</taxon>
        <taxon>Hexapoda</taxon>
        <taxon>Insecta</taxon>
        <taxon>Pterygota</taxon>
        <taxon>Neoptera</taxon>
        <taxon>Endopterygota</taxon>
        <taxon>Hymenoptera</taxon>
        <taxon>Apocrita</taxon>
        <taxon>Aculeata</taxon>
        <taxon>Formicoidea</taxon>
        <taxon>Formicidae</taxon>
        <taxon>Myrmicinae</taxon>
        <taxon>Atta</taxon>
    </lineage>
</organism>
<name>A0A195B3L2_9HYME</name>